<comment type="similarity">
    <text evidence="1 2">Belongs to the cytochrome P450 family.</text>
</comment>
<evidence type="ECO:0000256" key="1">
    <source>
        <dbReference type="ARBA" id="ARBA00010617"/>
    </source>
</evidence>
<dbReference type="PROSITE" id="PS00086">
    <property type="entry name" value="CYTOCHROME_P450"/>
    <property type="match status" value="1"/>
</dbReference>
<evidence type="ECO:0000256" key="2">
    <source>
        <dbReference type="RuleBase" id="RU000461"/>
    </source>
</evidence>
<dbReference type="InterPro" id="IPR001128">
    <property type="entry name" value="Cyt_P450"/>
</dbReference>
<evidence type="ECO:0000313" key="4">
    <source>
        <dbReference type="Proteomes" id="UP000763557"/>
    </source>
</evidence>
<dbReference type="GO" id="GO:0004497">
    <property type="term" value="F:monooxygenase activity"/>
    <property type="evidence" value="ECO:0007669"/>
    <property type="project" value="UniProtKB-KW"/>
</dbReference>
<evidence type="ECO:0000313" key="3">
    <source>
        <dbReference type="EMBL" id="NRN71092.1"/>
    </source>
</evidence>
<keyword evidence="2" id="KW-0349">Heme</keyword>
<dbReference type="Proteomes" id="UP000763557">
    <property type="component" value="Unassembled WGS sequence"/>
</dbReference>
<proteinExistence type="inferred from homology"/>
<dbReference type="InterPro" id="IPR002397">
    <property type="entry name" value="Cyt_P450_B"/>
</dbReference>
<reference evidence="3 4" key="1">
    <citation type="submission" date="2020-01" db="EMBL/GenBank/DDBJ databases">
        <title>Kibdelosporangium persica a novel Actinomycetes from a hot desert in Iran.</title>
        <authorList>
            <person name="Safaei N."/>
            <person name="Zaburannyi N."/>
            <person name="Mueller R."/>
            <person name="Wink J."/>
        </authorList>
    </citation>
    <scope>NUCLEOTIDE SEQUENCE [LARGE SCALE GENOMIC DNA]</scope>
    <source>
        <strain evidence="3 4">4NS15</strain>
    </source>
</reference>
<dbReference type="PANTHER" id="PTHR46696">
    <property type="entry name" value="P450, PUTATIVE (EUROFUNG)-RELATED"/>
    <property type="match status" value="1"/>
</dbReference>
<name>A0ABX2FIH7_9PSEU</name>
<keyword evidence="2" id="KW-0408">Iron</keyword>
<gene>
    <name evidence="3" type="ORF">GC106_83670</name>
</gene>
<dbReference type="EMBL" id="JAAATY010000051">
    <property type="protein sequence ID" value="NRN71092.1"/>
    <property type="molecule type" value="Genomic_DNA"/>
</dbReference>
<protein>
    <submittedName>
        <fullName evidence="3">Unspecific monooxygenase</fullName>
    </submittedName>
</protein>
<keyword evidence="2" id="KW-0479">Metal-binding</keyword>
<sequence>MRIAEKVHYDPYDENVRADPYPVYARLRAAAPVYHNSQLDFWAVSRHADVTAFLLDGDRFSNANGNSIEPASWGPNAYKYASVLAMDPPMHTRVRSAVTTFFGSRRIASLEPAVGRMVRDLLDEVPDRFDFVADFVDRFPMRVLCLLIGVPENDHGLIQELADKVVERENGTHDAPIAAIEATLALMEYFGGLIEIRGRAPADDLVSHLLAISGPGQKVSPEEIVGFLNLLTAAGNDTVIQLLGNAWYWAWRHPSQRELAFAGNISGWVEETLRFDTPNQFAARMAVVDIERHGVVIPAGAKVLMLPGSANRDPDVFADPDRYDVTRLSPAKVTFGTGRHRCLGVRLARLQARVALRELVSRFSDYDIDTSGLRRVAAAEARGFLHLPTAVTRR</sequence>
<dbReference type="PRINTS" id="PR00359">
    <property type="entry name" value="BP450"/>
</dbReference>
<keyword evidence="2 3" id="KW-0503">Monooxygenase</keyword>
<keyword evidence="4" id="KW-1185">Reference proteome</keyword>
<dbReference type="SUPFAM" id="SSF48264">
    <property type="entry name" value="Cytochrome P450"/>
    <property type="match status" value="1"/>
</dbReference>
<comment type="caution">
    <text evidence="3">The sequence shown here is derived from an EMBL/GenBank/DDBJ whole genome shotgun (WGS) entry which is preliminary data.</text>
</comment>
<dbReference type="Pfam" id="PF00067">
    <property type="entry name" value="p450"/>
    <property type="match status" value="1"/>
</dbReference>
<dbReference type="PANTHER" id="PTHR46696:SF4">
    <property type="entry name" value="BIOTIN BIOSYNTHESIS CYTOCHROME P450"/>
    <property type="match status" value="1"/>
</dbReference>
<dbReference type="RefSeq" id="WP_173142273.1">
    <property type="nucleotide sequence ID" value="NZ_CBCSGW010000025.1"/>
</dbReference>
<accession>A0ABX2FIH7</accession>
<dbReference type="InterPro" id="IPR017972">
    <property type="entry name" value="Cyt_P450_CS"/>
</dbReference>
<organism evidence="3 4">
    <name type="scientific">Kibdelosporangium persicum</name>
    <dbReference type="NCBI Taxonomy" id="2698649"/>
    <lineage>
        <taxon>Bacteria</taxon>
        <taxon>Bacillati</taxon>
        <taxon>Actinomycetota</taxon>
        <taxon>Actinomycetes</taxon>
        <taxon>Pseudonocardiales</taxon>
        <taxon>Pseudonocardiaceae</taxon>
        <taxon>Kibdelosporangium</taxon>
    </lineage>
</organism>
<keyword evidence="2" id="KW-0560">Oxidoreductase</keyword>
<dbReference type="Gene3D" id="1.10.630.10">
    <property type="entry name" value="Cytochrome P450"/>
    <property type="match status" value="1"/>
</dbReference>
<dbReference type="InterPro" id="IPR036396">
    <property type="entry name" value="Cyt_P450_sf"/>
</dbReference>